<proteinExistence type="inferred from homology"/>
<comment type="caution">
    <text evidence="5">The sequence shown here is derived from an EMBL/GenBank/DDBJ whole genome shotgun (WGS) entry which is preliminary data.</text>
</comment>
<dbReference type="InterPro" id="IPR029753">
    <property type="entry name" value="D-isomer_DH_CS"/>
</dbReference>
<evidence type="ECO:0000256" key="2">
    <source>
        <dbReference type="RuleBase" id="RU003719"/>
    </source>
</evidence>
<dbReference type="PROSITE" id="PS00671">
    <property type="entry name" value="D_2_HYDROXYACID_DH_3"/>
    <property type="match status" value="1"/>
</dbReference>
<reference evidence="5" key="1">
    <citation type="submission" date="2021-08" db="EMBL/GenBank/DDBJ databases">
        <title>WGS assembly of Ceratopteris richardii.</title>
        <authorList>
            <person name="Marchant D.B."/>
            <person name="Chen G."/>
            <person name="Jenkins J."/>
            <person name="Shu S."/>
            <person name="Leebens-Mack J."/>
            <person name="Grimwood J."/>
            <person name="Schmutz J."/>
            <person name="Soltis P."/>
            <person name="Soltis D."/>
            <person name="Chen Z.-H."/>
        </authorList>
    </citation>
    <scope>NUCLEOTIDE SEQUENCE</scope>
    <source>
        <strain evidence="5">Whitten #5841</strain>
        <tissue evidence="5">Leaf</tissue>
    </source>
</reference>
<evidence type="ECO:0000259" key="4">
    <source>
        <dbReference type="Pfam" id="PF02826"/>
    </source>
</evidence>
<dbReference type="GO" id="GO:0051287">
    <property type="term" value="F:NAD binding"/>
    <property type="evidence" value="ECO:0007669"/>
    <property type="project" value="InterPro"/>
</dbReference>
<keyword evidence="1 2" id="KW-0560">Oxidoreductase</keyword>
<dbReference type="InterPro" id="IPR006139">
    <property type="entry name" value="D-isomer_2_OHA_DH_cat_dom"/>
</dbReference>
<dbReference type="SUPFAM" id="SSF51735">
    <property type="entry name" value="NAD(P)-binding Rossmann-fold domains"/>
    <property type="match status" value="1"/>
</dbReference>
<dbReference type="PANTHER" id="PTHR42938">
    <property type="entry name" value="FORMATE DEHYDROGENASE 1"/>
    <property type="match status" value="1"/>
</dbReference>
<evidence type="ECO:0000259" key="3">
    <source>
        <dbReference type="Pfam" id="PF00389"/>
    </source>
</evidence>
<dbReference type="SUPFAM" id="SSF52283">
    <property type="entry name" value="Formate/glycerate dehydrogenase catalytic domain-like"/>
    <property type="match status" value="1"/>
</dbReference>
<comment type="similarity">
    <text evidence="2">Belongs to the D-isomer specific 2-hydroxyacid dehydrogenase family.</text>
</comment>
<evidence type="ECO:0000313" key="6">
    <source>
        <dbReference type="Proteomes" id="UP000825935"/>
    </source>
</evidence>
<dbReference type="EMBL" id="CM035412">
    <property type="protein sequence ID" value="KAH7433109.1"/>
    <property type="molecule type" value="Genomic_DNA"/>
</dbReference>
<evidence type="ECO:0000256" key="1">
    <source>
        <dbReference type="ARBA" id="ARBA00023002"/>
    </source>
</evidence>
<dbReference type="Pfam" id="PF00389">
    <property type="entry name" value="2-Hacid_dh"/>
    <property type="match status" value="1"/>
</dbReference>
<dbReference type="InterPro" id="IPR006140">
    <property type="entry name" value="D-isomer_DH_NAD-bd"/>
</dbReference>
<protein>
    <submittedName>
        <fullName evidence="5">Uncharacterized protein</fullName>
    </submittedName>
</protein>
<gene>
    <name evidence="5" type="ORF">KP509_07G055200</name>
</gene>
<dbReference type="PANTHER" id="PTHR42938:SF25">
    <property type="entry name" value="D-ISOMER SPECIFIC 2-HYDROXYACID DEHYDROGENASE FAMILY PROTEIN"/>
    <property type="match status" value="1"/>
</dbReference>
<dbReference type="OrthoDB" id="9991913at2759"/>
<keyword evidence="6" id="KW-1185">Reference proteome</keyword>
<name>A0A8T2ULD4_CERRI</name>
<accession>A0A8T2ULD4</accession>
<dbReference type="OMA" id="MRIACYG"/>
<dbReference type="AlphaFoldDB" id="A0A8T2ULD4"/>
<evidence type="ECO:0000313" key="5">
    <source>
        <dbReference type="EMBL" id="KAH7433109.1"/>
    </source>
</evidence>
<dbReference type="GO" id="GO:0004617">
    <property type="term" value="F:phosphoglycerate dehydrogenase activity"/>
    <property type="evidence" value="ECO:0007669"/>
    <property type="project" value="TreeGrafter"/>
</dbReference>
<dbReference type="Proteomes" id="UP000825935">
    <property type="component" value="Chromosome 7"/>
</dbReference>
<dbReference type="Pfam" id="PF02826">
    <property type="entry name" value="2-Hacid_dh_C"/>
    <property type="match status" value="1"/>
</dbReference>
<feature type="domain" description="D-isomer specific 2-hydroxyacid dehydrogenase catalytic" evidence="3">
    <location>
        <begin position="92"/>
        <end position="374"/>
    </location>
</feature>
<dbReference type="Gene3D" id="3.40.50.720">
    <property type="entry name" value="NAD(P)-binding Rossmann-like Domain"/>
    <property type="match status" value="2"/>
</dbReference>
<dbReference type="InterPro" id="IPR036291">
    <property type="entry name" value="NAD(P)-bd_dom_sf"/>
</dbReference>
<dbReference type="CDD" id="cd12175">
    <property type="entry name" value="2-Hacid_dh_11"/>
    <property type="match status" value="1"/>
</dbReference>
<organism evidence="5 6">
    <name type="scientific">Ceratopteris richardii</name>
    <name type="common">Triangle waterfern</name>
    <dbReference type="NCBI Taxonomy" id="49495"/>
    <lineage>
        <taxon>Eukaryota</taxon>
        <taxon>Viridiplantae</taxon>
        <taxon>Streptophyta</taxon>
        <taxon>Embryophyta</taxon>
        <taxon>Tracheophyta</taxon>
        <taxon>Polypodiopsida</taxon>
        <taxon>Polypodiidae</taxon>
        <taxon>Polypodiales</taxon>
        <taxon>Pteridineae</taxon>
        <taxon>Pteridaceae</taxon>
        <taxon>Parkerioideae</taxon>
        <taxon>Ceratopteris</taxon>
    </lineage>
</organism>
<sequence>MDVSIFIMNLGKRSSALVRRIFHLPGVVGSLSSAASSCNRSRFCNRISMEGFHLANGATHPLTKVLFCGLQFPSSFGYTKECLANYPNIQVDAIAHEEIPNKIQDYDLCIVRMMRFDADLIARAKKLKLFMQFGVGIEGIDIAAATKAGMKVAKIPGDTSGNALSCAEHAIYLMLALLRDQREMYNCLQQEQIGVPIGQTLYGKTVLILGYGNIGKELAARLKPFGVNILAIKRSWGSHDASDLVHEKGVNDQLLDFTRRADIIVTCCSLTPETVGIINAEVLGALKKGGYVVNIARGGLIDYKAVKTALEAKHLGGLGLDVAWFEPFDPTDPILKYPNVIMTPHVAGVTELSYRNMAKTVADVALQIQAGGDIASIKDIEIVN</sequence>
<feature type="domain" description="D-isomer specific 2-hydroxyacid dehydrogenase NAD-binding" evidence="4">
    <location>
        <begin position="172"/>
        <end position="347"/>
    </location>
</feature>